<dbReference type="GO" id="GO:0016020">
    <property type="term" value="C:membrane"/>
    <property type="evidence" value="ECO:0007669"/>
    <property type="project" value="UniProtKB-SubCell"/>
</dbReference>
<dbReference type="InterPro" id="IPR050186">
    <property type="entry name" value="TPT_transporter"/>
</dbReference>
<accession>A0A7M5VD06</accession>
<comment type="subcellular location">
    <subcellularLocation>
        <location evidence="1">Membrane</location>
        <topology evidence="1">Multi-pass membrane protein</topology>
    </subcellularLocation>
</comment>
<evidence type="ECO:0000256" key="4">
    <source>
        <dbReference type="ARBA" id="ARBA00023136"/>
    </source>
</evidence>
<organism evidence="7 8">
    <name type="scientific">Clytia hemisphaerica</name>
    <dbReference type="NCBI Taxonomy" id="252671"/>
    <lineage>
        <taxon>Eukaryota</taxon>
        <taxon>Metazoa</taxon>
        <taxon>Cnidaria</taxon>
        <taxon>Hydrozoa</taxon>
        <taxon>Hydroidolina</taxon>
        <taxon>Leptothecata</taxon>
        <taxon>Obeliida</taxon>
        <taxon>Clytiidae</taxon>
        <taxon>Clytia</taxon>
    </lineage>
</organism>
<dbReference type="Pfam" id="PF03151">
    <property type="entry name" value="TPT"/>
    <property type="match status" value="1"/>
</dbReference>
<keyword evidence="3 5" id="KW-1133">Transmembrane helix</keyword>
<keyword evidence="8" id="KW-1185">Reference proteome</keyword>
<evidence type="ECO:0000256" key="2">
    <source>
        <dbReference type="ARBA" id="ARBA00022692"/>
    </source>
</evidence>
<feature type="transmembrane region" description="Helical" evidence="5">
    <location>
        <begin position="169"/>
        <end position="186"/>
    </location>
</feature>
<dbReference type="OrthoDB" id="5547497at2759"/>
<reference evidence="7" key="1">
    <citation type="submission" date="2021-01" db="UniProtKB">
        <authorList>
            <consortium name="EnsemblMetazoa"/>
        </authorList>
    </citation>
    <scope>IDENTIFICATION</scope>
</reference>
<feature type="transmembrane region" description="Helical" evidence="5">
    <location>
        <begin position="46"/>
        <end position="67"/>
    </location>
</feature>
<keyword evidence="2 5" id="KW-0812">Transmembrane</keyword>
<evidence type="ECO:0000256" key="5">
    <source>
        <dbReference type="SAM" id="Phobius"/>
    </source>
</evidence>
<proteinExistence type="predicted"/>
<dbReference type="AlphaFoldDB" id="A0A7M5VD06"/>
<protein>
    <recommendedName>
        <fullName evidence="6">Sugar phosphate transporter domain-containing protein</fullName>
    </recommendedName>
</protein>
<evidence type="ECO:0000259" key="6">
    <source>
        <dbReference type="Pfam" id="PF03151"/>
    </source>
</evidence>
<feature type="domain" description="Sugar phosphate transporter" evidence="6">
    <location>
        <begin position="13"/>
        <end position="305"/>
    </location>
</feature>
<dbReference type="Proteomes" id="UP000594262">
    <property type="component" value="Unplaced"/>
</dbReference>
<dbReference type="RefSeq" id="XP_066933504.1">
    <property type="nucleotide sequence ID" value="XM_067077403.1"/>
</dbReference>
<name>A0A7M5VD06_9CNID</name>
<dbReference type="EnsemblMetazoa" id="CLYHEMT008927.1">
    <property type="protein sequence ID" value="CLYHEMP008927.1"/>
    <property type="gene ID" value="CLYHEMG008927"/>
</dbReference>
<dbReference type="GeneID" id="136821172"/>
<dbReference type="InterPro" id="IPR004853">
    <property type="entry name" value="Sugar_P_trans_dom"/>
</dbReference>
<feature type="transmembrane region" description="Helical" evidence="5">
    <location>
        <begin position="12"/>
        <end position="34"/>
    </location>
</feature>
<keyword evidence="4 5" id="KW-0472">Membrane</keyword>
<evidence type="ECO:0000256" key="1">
    <source>
        <dbReference type="ARBA" id="ARBA00004141"/>
    </source>
</evidence>
<evidence type="ECO:0000313" key="7">
    <source>
        <dbReference type="EnsemblMetazoa" id="CLYHEMP008927.1"/>
    </source>
</evidence>
<evidence type="ECO:0000313" key="8">
    <source>
        <dbReference type="Proteomes" id="UP000594262"/>
    </source>
</evidence>
<feature type="transmembrane region" description="Helical" evidence="5">
    <location>
        <begin position="115"/>
        <end position="133"/>
    </location>
</feature>
<feature type="transmembrane region" description="Helical" evidence="5">
    <location>
        <begin position="140"/>
        <end position="157"/>
    </location>
</feature>
<dbReference type="PANTHER" id="PTHR11132">
    <property type="entry name" value="SOLUTE CARRIER FAMILY 35"/>
    <property type="match status" value="1"/>
</dbReference>
<sequence>MSENSIGRSAKIFFVVCAYWFVSISLVFLNKFLLSGKDFKLDAPIFITWYQCVFSLLILFLLSFLGDKYPSIDKFPEFQLNPEICKQIMPLSIVFVGMITANNLCLKYLDVAFYNVARALTTFFNIVFSYFILGQKTSVRAIACCSLIILGFSLGVKEEGQLVDLSYKGVFFGVLGSFFVCMNAIFTKRCMPAVDGNIWRLQMYNNFNAVFLFVPLIIINGDPSVVAAFPHLYNPRFWLMMSLSGVFGIAIGYVTGLQIKVTSPLTHNISGTAKACAQTIIAVVYFVTFKSSLWWFCNFLVLGGSGLYTYVKAADMKRLTASISNKI</sequence>
<evidence type="ECO:0000256" key="3">
    <source>
        <dbReference type="ARBA" id="ARBA00022989"/>
    </source>
</evidence>
<feature type="transmembrane region" description="Helical" evidence="5">
    <location>
        <begin position="88"/>
        <end position="109"/>
    </location>
</feature>
<feature type="transmembrane region" description="Helical" evidence="5">
    <location>
        <begin position="207"/>
        <end position="231"/>
    </location>
</feature>
<feature type="transmembrane region" description="Helical" evidence="5">
    <location>
        <begin position="237"/>
        <end position="257"/>
    </location>
</feature>